<reference evidence="4 5" key="1">
    <citation type="submission" date="2023-10" db="EMBL/GenBank/DDBJ databases">
        <title>Veillonella sp. nov., isolated from a pig farm feces dump.</title>
        <authorList>
            <person name="Chang Y.-H."/>
        </authorList>
    </citation>
    <scope>NUCLEOTIDE SEQUENCE [LARGE SCALE GENOMIC DNA]</scope>
    <source>
        <strain evidence="4 5">YH-vei2233</strain>
    </source>
</reference>
<organism evidence="4 5">
    <name type="scientific">Veillonella absiana</name>
    <dbReference type="NCBI Taxonomy" id="3079305"/>
    <lineage>
        <taxon>Bacteria</taxon>
        <taxon>Bacillati</taxon>
        <taxon>Bacillota</taxon>
        <taxon>Negativicutes</taxon>
        <taxon>Veillonellales</taxon>
        <taxon>Veillonellaceae</taxon>
        <taxon>Veillonella</taxon>
    </lineage>
</organism>
<dbReference type="InterPro" id="IPR045078">
    <property type="entry name" value="TST/MPST-like"/>
</dbReference>
<dbReference type="GO" id="GO:0016740">
    <property type="term" value="F:transferase activity"/>
    <property type="evidence" value="ECO:0007669"/>
    <property type="project" value="UniProtKB-KW"/>
</dbReference>
<evidence type="ECO:0000313" key="4">
    <source>
        <dbReference type="EMBL" id="MDV5087536.1"/>
    </source>
</evidence>
<dbReference type="PROSITE" id="PS00380">
    <property type="entry name" value="RHODANESE_1"/>
    <property type="match status" value="1"/>
</dbReference>
<dbReference type="InterPro" id="IPR001307">
    <property type="entry name" value="Thiosulphate_STrfase_CS"/>
</dbReference>
<dbReference type="InterPro" id="IPR001763">
    <property type="entry name" value="Rhodanese-like_dom"/>
</dbReference>
<dbReference type="PANTHER" id="PTHR11364:SF27">
    <property type="entry name" value="SULFURTRANSFERASE"/>
    <property type="match status" value="1"/>
</dbReference>
<keyword evidence="5" id="KW-1185">Reference proteome</keyword>
<dbReference type="EC" id="2.8.1.-" evidence="4"/>
<dbReference type="RefSeq" id="WP_295187435.1">
    <property type="nucleotide sequence ID" value="NZ_JAWJZA010000011.1"/>
</dbReference>
<dbReference type="InterPro" id="IPR036873">
    <property type="entry name" value="Rhodanese-like_dom_sf"/>
</dbReference>
<evidence type="ECO:0000256" key="1">
    <source>
        <dbReference type="ARBA" id="ARBA00022679"/>
    </source>
</evidence>
<dbReference type="PROSITE" id="PS50206">
    <property type="entry name" value="RHODANESE_3"/>
    <property type="match status" value="2"/>
</dbReference>
<protein>
    <submittedName>
        <fullName evidence="4">Sulfurtransferase</fullName>
        <ecNumber evidence="4">2.8.1.-</ecNumber>
    </submittedName>
</protein>
<feature type="domain" description="Rhodanese" evidence="3">
    <location>
        <begin position="13"/>
        <end position="123"/>
    </location>
</feature>
<dbReference type="CDD" id="cd01448">
    <property type="entry name" value="TST_Repeat_1"/>
    <property type="match status" value="1"/>
</dbReference>
<keyword evidence="2" id="KW-0677">Repeat</keyword>
<name>A0ABU3Z6I7_9FIRM</name>
<keyword evidence="1 4" id="KW-0808">Transferase</keyword>
<sequence>MKNFITPAELSANLDNYILLDVRGYGDYKLSHIPGAFVIDMERDLSGPVCEHGGRHPLPDMDGFAKTLEVYGITKDSQIVVYDSWIFLCGRLWWMLKYLGISNVKVLAGGIERWVREGHPLTMEPTKVPTESSTLEYKINTSMTMTRDEVFLASKSQSHIIVDARAPERYSGAVEDTFDGMTGHVPTAINHFFGHLFTQEGPRNDEELRKEFKDILDSQSKAEQNNVAKKPIVSYCGSGVTACLTMLAMSEIGIESALYVGSSSDWVTYEGFPLTTGEEHI</sequence>
<dbReference type="SUPFAM" id="SSF52821">
    <property type="entry name" value="Rhodanese/Cell cycle control phosphatase"/>
    <property type="match status" value="2"/>
</dbReference>
<dbReference type="Pfam" id="PF00581">
    <property type="entry name" value="Rhodanese"/>
    <property type="match status" value="2"/>
</dbReference>
<dbReference type="SMART" id="SM00450">
    <property type="entry name" value="RHOD"/>
    <property type="match status" value="2"/>
</dbReference>
<feature type="domain" description="Rhodanese" evidence="3">
    <location>
        <begin position="155"/>
        <end position="268"/>
    </location>
</feature>
<comment type="caution">
    <text evidence="4">The sequence shown here is derived from an EMBL/GenBank/DDBJ whole genome shotgun (WGS) entry which is preliminary data.</text>
</comment>
<dbReference type="PANTHER" id="PTHR11364">
    <property type="entry name" value="THIOSULFATE SULFERTANSFERASE"/>
    <property type="match status" value="1"/>
</dbReference>
<dbReference type="Gene3D" id="3.40.250.10">
    <property type="entry name" value="Rhodanese-like domain"/>
    <property type="match status" value="2"/>
</dbReference>
<evidence type="ECO:0000259" key="3">
    <source>
        <dbReference type="PROSITE" id="PS50206"/>
    </source>
</evidence>
<accession>A0ABU3Z6I7</accession>
<evidence type="ECO:0000313" key="5">
    <source>
        <dbReference type="Proteomes" id="UP001272515"/>
    </source>
</evidence>
<evidence type="ECO:0000256" key="2">
    <source>
        <dbReference type="ARBA" id="ARBA00022737"/>
    </source>
</evidence>
<gene>
    <name evidence="4" type="ORF">RVY80_01540</name>
</gene>
<proteinExistence type="predicted"/>
<dbReference type="EMBL" id="JAWJZB010000002">
    <property type="protein sequence ID" value="MDV5087536.1"/>
    <property type="molecule type" value="Genomic_DNA"/>
</dbReference>
<dbReference type="Proteomes" id="UP001272515">
    <property type="component" value="Unassembled WGS sequence"/>
</dbReference>